<feature type="non-terminal residue" evidence="8">
    <location>
        <position position="760"/>
    </location>
</feature>
<reference evidence="9" key="1">
    <citation type="submission" date="2016-02" db="EMBL/GenBank/DDBJ databases">
        <title>Comparative genomics of biotechnologically important yeasts.</title>
        <authorList>
            <consortium name="DOE Joint Genome Institute"/>
            <person name="Riley R."/>
            <person name="Haridas S."/>
            <person name="Wolfe K.H."/>
            <person name="Lopes M.R."/>
            <person name="Hittinger C.T."/>
            <person name="Goker M."/>
            <person name="Salamov A."/>
            <person name="Wisecaver J."/>
            <person name="Long T.M."/>
            <person name="Aerts A.L."/>
            <person name="Barry K."/>
            <person name="Choi C."/>
            <person name="Clum A."/>
            <person name="Coughlan A.Y."/>
            <person name="Deshpande S."/>
            <person name="Douglass A.P."/>
            <person name="Hanson S.J."/>
            <person name="Klenk H.-P."/>
            <person name="Labutti K."/>
            <person name="Lapidus A."/>
            <person name="Lindquist E."/>
            <person name="Lipzen A."/>
            <person name="Meier-Kolthoff J.P."/>
            <person name="Ohm R.A."/>
            <person name="Otillar R.P."/>
            <person name="Pangilinan J."/>
            <person name="Peng Y."/>
            <person name="Rokas A."/>
            <person name="Rosa C.A."/>
            <person name="Scheuner C."/>
            <person name="Sibirny A.A."/>
            <person name="Slot J.C."/>
            <person name="Stielow J.B."/>
            <person name="Sun H."/>
            <person name="Kurtzman C.P."/>
            <person name="Blackwell M."/>
            <person name="Jeffries T.W."/>
            <person name="Grigoriev I.V."/>
        </authorList>
    </citation>
    <scope>NUCLEOTIDE SEQUENCE [LARGE SCALE GENOMIC DNA]</scope>
    <source>
        <strain evidence="9">NRRL Y-17796</strain>
    </source>
</reference>
<dbReference type="SUPFAM" id="SSF53474">
    <property type="entry name" value="alpha/beta-Hydrolases"/>
    <property type="match status" value="1"/>
</dbReference>
<protein>
    <recommendedName>
        <fullName evidence="10">DUF726-domain-containing protein</fullName>
    </recommendedName>
</protein>
<evidence type="ECO:0000256" key="5">
    <source>
        <dbReference type="ARBA" id="ARBA00023136"/>
    </source>
</evidence>
<keyword evidence="3 7" id="KW-0812">Transmembrane</keyword>
<evidence type="ECO:0008006" key="10">
    <source>
        <dbReference type="Google" id="ProtNLM"/>
    </source>
</evidence>
<accession>A0A1E4TJ49</accession>
<evidence type="ECO:0000256" key="7">
    <source>
        <dbReference type="SAM" id="Phobius"/>
    </source>
</evidence>
<dbReference type="PANTHER" id="PTHR17920:SF3">
    <property type="entry name" value="TRANSMEMBRANE AND COILED-COIL DOMAIN-CONTAINING PROTEIN 4"/>
    <property type="match status" value="1"/>
</dbReference>
<feature type="transmembrane region" description="Helical" evidence="7">
    <location>
        <begin position="317"/>
        <end position="341"/>
    </location>
</feature>
<dbReference type="PANTHER" id="PTHR17920">
    <property type="entry name" value="TRANSMEMBRANE AND COILED-COIL DOMAIN-CONTAINING PROTEIN 4 TMCO4"/>
    <property type="match status" value="1"/>
</dbReference>
<evidence type="ECO:0000256" key="6">
    <source>
        <dbReference type="SAM" id="MobiDB-lite"/>
    </source>
</evidence>
<sequence>WQPMPIETSYDLYDDDGNLIAEATVPEESKNSKGYTRVCLAEDEAEDMTAIEEDTEFLLGNANDELERSTLEQMQMTKELLSDSEKFAYVGLCKVATDEMAADLARLIGGKKSSRYLNVAQRAHGIWSQRIINRLYHHLDISEREQKMFERLSSHGILSEDLAPSLKKSAHVENPIHKPRSATVSSQSSSIDSRATHNIHGDSLAENDSHSITDTAATFSEVKGAETIQNTKTLDIDVKWTVLCDLFLILLAESVYDARSRTLLMHVGRLLDVGPVDICKFERRVTDAMQIEEGLPEGADEHQIIEDRRKRALKRKYMYIGIATLGGGLVLGLSAGLLAPVIGTGLAAGLTTIGISGTSGFLAGAGGAAVVTTTGATIGAGIGSRGMTNRMRHVKTFEFTPLYNSNRVNLILTVSGWVIGKQDDVRLPFSTVDPLMGDLFSVLWEPEILQSMGQTINILASEILTQSIQQVLQATAFTALMTSLQWPIVLTKLGYILDNPWNVSLDRAWSAGLILADTLMQRNLGVRPVTLIGFSLGARVIYSCLIELSKKSAYGLVENVFIFGGPIVVKRDQFVMARSVVSGRFVNGYSSSDWVLGYLFRATGGGIGNVAGLAEVKDIYGVENKNCSEHVRGHMAYREAMPVLLRELGFRVMSDQFEEIEDPDPDKQRERQRELLQEYGEAREAQKNAPVKKKPSGFKSWFKRNKRNEWMEMADESYKIEDETTAAETAETVEAAANTAATGEDGLGDMFDLDAIRQEV</sequence>
<dbReference type="InterPro" id="IPR029058">
    <property type="entry name" value="AB_hydrolase_fold"/>
</dbReference>
<evidence type="ECO:0000256" key="1">
    <source>
        <dbReference type="ARBA" id="ARBA00004141"/>
    </source>
</evidence>
<dbReference type="GO" id="GO:0035650">
    <property type="term" value="F:AP-1 adaptor complex binding"/>
    <property type="evidence" value="ECO:0007669"/>
    <property type="project" value="EnsemblFungi"/>
</dbReference>
<dbReference type="OrthoDB" id="277931at2759"/>
<organism evidence="8 9">
    <name type="scientific">Tortispora caseinolytica NRRL Y-17796</name>
    <dbReference type="NCBI Taxonomy" id="767744"/>
    <lineage>
        <taxon>Eukaryota</taxon>
        <taxon>Fungi</taxon>
        <taxon>Dikarya</taxon>
        <taxon>Ascomycota</taxon>
        <taxon>Saccharomycotina</taxon>
        <taxon>Trigonopsidomycetes</taxon>
        <taxon>Trigonopsidales</taxon>
        <taxon>Trigonopsidaceae</taxon>
        <taxon>Tortispora</taxon>
    </lineage>
</organism>
<feature type="non-terminal residue" evidence="8">
    <location>
        <position position="1"/>
    </location>
</feature>
<evidence type="ECO:0000256" key="4">
    <source>
        <dbReference type="ARBA" id="ARBA00022989"/>
    </source>
</evidence>
<comment type="subcellular location">
    <subcellularLocation>
        <location evidence="1">Membrane</location>
        <topology evidence="1">Multi-pass membrane protein</topology>
    </subcellularLocation>
</comment>
<evidence type="ECO:0000313" key="9">
    <source>
        <dbReference type="Proteomes" id="UP000095023"/>
    </source>
</evidence>
<evidence type="ECO:0000256" key="3">
    <source>
        <dbReference type="ARBA" id="ARBA00022692"/>
    </source>
</evidence>
<name>A0A1E4TJ49_9ASCO</name>
<keyword evidence="5 7" id="KW-0472">Membrane</keyword>
<dbReference type="GO" id="GO:0035652">
    <property type="term" value="P:clathrin-coated vesicle cargo loading"/>
    <property type="evidence" value="ECO:0007669"/>
    <property type="project" value="EnsemblFungi"/>
</dbReference>
<dbReference type="Pfam" id="PF05277">
    <property type="entry name" value="DUF726"/>
    <property type="match status" value="1"/>
</dbReference>
<dbReference type="EMBL" id="KV453841">
    <property type="protein sequence ID" value="ODV91785.1"/>
    <property type="molecule type" value="Genomic_DNA"/>
</dbReference>
<dbReference type="InterPro" id="IPR007941">
    <property type="entry name" value="DUF726"/>
</dbReference>
<feature type="compositionally biased region" description="Polar residues" evidence="6">
    <location>
        <begin position="182"/>
        <end position="193"/>
    </location>
</feature>
<keyword evidence="4 7" id="KW-1133">Transmembrane helix</keyword>
<gene>
    <name evidence="8" type="ORF">CANCADRAFT_15064</name>
</gene>
<feature type="transmembrane region" description="Helical" evidence="7">
    <location>
        <begin position="361"/>
        <end position="382"/>
    </location>
</feature>
<dbReference type="GO" id="GO:0016020">
    <property type="term" value="C:membrane"/>
    <property type="evidence" value="ECO:0007669"/>
    <property type="project" value="UniProtKB-SubCell"/>
</dbReference>
<evidence type="ECO:0000256" key="2">
    <source>
        <dbReference type="ARBA" id="ARBA00009824"/>
    </source>
</evidence>
<feature type="region of interest" description="Disordered" evidence="6">
    <location>
        <begin position="171"/>
        <end position="207"/>
    </location>
</feature>
<keyword evidence="9" id="KW-1185">Reference proteome</keyword>
<comment type="similarity">
    <text evidence="2">Belongs to the TMCO4 family.</text>
</comment>
<evidence type="ECO:0000313" key="8">
    <source>
        <dbReference type="EMBL" id="ODV91785.1"/>
    </source>
</evidence>
<dbReference type="AlphaFoldDB" id="A0A1E4TJ49"/>
<dbReference type="Proteomes" id="UP000095023">
    <property type="component" value="Unassembled WGS sequence"/>
</dbReference>
<proteinExistence type="inferred from homology"/>